<dbReference type="RefSeq" id="WP_380587625.1">
    <property type="nucleotide sequence ID" value="NZ_JBHSQJ010000118.1"/>
</dbReference>
<dbReference type="InterPro" id="IPR055568">
    <property type="entry name" value="DUF7144"/>
</dbReference>
<evidence type="ECO:0000313" key="4">
    <source>
        <dbReference type="EMBL" id="MFC5910444.1"/>
    </source>
</evidence>
<keyword evidence="2" id="KW-0472">Membrane</keyword>
<proteinExistence type="predicted"/>
<feature type="transmembrane region" description="Helical" evidence="2">
    <location>
        <begin position="69"/>
        <end position="89"/>
    </location>
</feature>
<accession>A0ABW1G9Y0</accession>
<evidence type="ECO:0000256" key="2">
    <source>
        <dbReference type="SAM" id="Phobius"/>
    </source>
</evidence>
<comment type="caution">
    <text evidence="4">The sequence shown here is derived from an EMBL/GenBank/DDBJ whole genome shotgun (WGS) entry which is preliminary data.</text>
</comment>
<feature type="domain" description="DUF7144" evidence="3">
    <location>
        <begin position="28"/>
        <end position="137"/>
    </location>
</feature>
<feature type="region of interest" description="Disordered" evidence="1">
    <location>
        <begin position="140"/>
        <end position="169"/>
    </location>
</feature>
<dbReference type="Pfam" id="PF23636">
    <property type="entry name" value="DUF7144"/>
    <property type="match status" value="1"/>
</dbReference>
<evidence type="ECO:0000259" key="3">
    <source>
        <dbReference type="Pfam" id="PF23636"/>
    </source>
</evidence>
<dbReference type="EMBL" id="JBHSQJ010000118">
    <property type="protein sequence ID" value="MFC5910444.1"/>
    <property type="molecule type" value="Genomic_DNA"/>
</dbReference>
<sequence>MTARPATPLAGSTAAAARPPVRRRNLLPFASVALVLLALFNGLDAMAALTDSPVITATHRYVFGDLHSAGWALLALAVAQGLAGVALLTGSTWARWFAGVVLGLNAFTQFAFLPTYPAWSLTVIAVDLAALYAVVTSPSPPPAGSLPDAAPGEQDAVVPDAFPSAGRQR</sequence>
<dbReference type="Proteomes" id="UP001596174">
    <property type="component" value="Unassembled WGS sequence"/>
</dbReference>
<protein>
    <recommendedName>
        <fullName evidence="3">DUF7144 domain-containing protein</fullName>
    </recommendedName>
</protein>
<keyword evidence="5" id="KW-1185">Reference proteome</keyword>
<organism evidence="4 5">
    <name type="scientific">Streptacidiphilus monticola</name>
    <dbReference type="NCBI Taxonomy" id="2161674"/>
    <lineage>
        <taxon>Bacteria</taxon>
        <taxon>Bacillati</taxon>
        <taxon>Actinomycetota</taxon>
        <taxon>Actinomycetes</taxon>
        <taxon>Kitasatosporales</taxon>
        <taxon>Streptomycetaceae</taxon>
        <taxon>Streptacidiphilus</taxon>
    </lineage>
</organism>
<evidence type="ECO:0000256" key="1">
    <source>
        <dbReference type="SAM" id="MobiDB-lite"/>
    </source>
</evidence>
<evidence type="ECO:0000313" key="5">
    <source>
        <dbReference type="Proteomes" id="UP001596174"/>
    </source>
</evidence>
<feature type="transmembrane region" description="Helical" evidence="2">
    <location>
        <begin position="26"/>
        <end position="49"/>
    </location>
</feature>
<reference evidence="5" key="1">
    <citation type="journal article" date="2019" name="Int. J. Syst. Evol. Microbiol.">
        <title>The Global Catalogue of Microorganisms (GCM) 10K type strain sequencing project: providing services to taxonomists for standard genome sequencing and annotation.</title>
        <authorList>
            <consortium name="The Broad Institute Genomics Platform"/>
            <consortium name="The Broad Institute Genome Sequencing Center for Infectious Disease"/>
            <person name="Wu L."/>
            <person name="Ma J."/>
        </authorList>
    </citation>
    <scope>NUCLEOTIDE SEQUENCE [LARGE SCALE GENOMIC DNA]</scope>
    <source>
        <strain evidence="5">JCM 4816</strain>
    </source>
</reference>
<gene>
    <name evidence="4" type="ORF">ACFP3V_24895</name>
</gene>
<feature type="transmembrane region" description="Helical" evidence="2">
    <location>
        <begin position="96"/>
        <end position="112"/>
    </location>
</feature>
<name>A0ABW1G9Y0_9ACTN</name>
<keyword evidence="2" id="KW-0812">Transmembrane</keyword>
<keyword evidence="2" id="KW-1133">Transmembrane helix</keyword>